<evidence type="ECO:0000313" key="4">
    <source>
        <dbReference type="EMBL" id="AOZ56057.1"/>
    </source>
</evidence>
<dbReference type="EMBL" id="KX764970">
    <property type="protein sequence ID" value="AOZ56057.1"/>
    <property type="molecule type" value="Genomic_DNA"/>
</dbReference>
<dbReference type="SUPFAM" id="SSF54189">
    <property type="entry name" value="Ribosomal proteins S24e, L23 and L15e"/>
    <property type="match status" value="1"/>
</dbReference>
<dbReference type="PANTHER" id="PTHR10496">
    <property type="entry name" value="40S RIBOSOMAL PROTEIN S24"/>
    <property type="match status" value="1"/>
</dbReference>
<dbReference type="InterPro" id="IPR012678">
    <property type="entry name" value="Ribosomal_uL23/eL15/eS24_sf"/>
</dbReference>
<comment type="similarity">
    <text evidence="3">Belongs to the eukaryotic ribosomal protein eS24 family.</text>
</comment>
<proteinExistence type="inferred from homology"/>
<dbReference type="GO" id="GO:0005840">
    <property type="term" value="C:ribosome"/>
    <property type="evidence" value="ECO:0007669"/>
    <property type="project" value="UniProtKB-KW"/>
</dbReference>
<sequence>MELTVLERRHNPLLRREEVRALISFEGGTPTRKEVREALAKALGKDVSVVFVRRILTEYGARRARVLAMVYEDRDYALKIEPEHVVRKNEG</sequence>
<accession>A0A1L2JK16</accession>
<evidence type="ECO:0000256" key="3">
    <source>
        <dbReference type="HAMAP-Rule" id="MF_00545"/>
    </source>
</evidence>
<dbReference type="Pfam" id="PF01282">
    <property type="entry name" value="Ribosomal_S24e"/>
    <property type="match status" value="1"/>
</dbReference>
<reference evidence="4" key="1">
    <citation type="journal article" date="2017" name="Nature">
        <title>Metagenomic exploration of ASGARD archaea illuminates the origin of cellular complexity in eukaryotes.</title>
        <authorList>
            <person name="Zaremba-Niedzwiedzka K."/>
            <person name="Caceres E.F."/>
            <person name="Saw J.H.W."/>
            <person name="Backstrom D."/>
            <person name="Juzokaite L."/>
            <person name="Vancaester E."/>
            <person name="Seitz K.W."/>
            <person name="Anantharaman K."/>
            <person name="Starnawski P."/>
            <person name="Kjeldsen K.U."/>
            <person name="Stott M.B."/>
            <person name="Nunoura T."/>
            <person name="Banfield J.F."/>
            <person name="Schramm A."/>
            <person name="Baker B.J."/>
            <person name="Spang A."/>
            <person name="Ettema T.J.G."/>
        </authorList>
    </citation>
    <scope>NUCLEOTIDE SEQUENCE</scope>
    <source>
        <strain evidence="4">TIV_2</strain>
    </source>
</reference>
<dbReference type="HAMAP" id="MF_00545">
    <property type="entry name" value="Ribosomal_eS24"/>
    <property type="match status" value="1"/>
</dbReference>
<dbReference type="GO" id="GO:0006412">
    <property type="term" value="P:translation"/>
    <property type="evidence" value="ECO:0007669"/>
    <property type="project" value="UniProtKB-UniRule"/>
</dbReference>
<evidence type="ECO:0000256" key="2">
    <source>
        <dbReference type="ARBA" id="ARBA00023274"/>
    </source>
</evidence>
<evidence type="ECO:0000256" key="1">
    <source>
        <dbReference type="ARBA" id="ARBA00022980"/>
    </source>
</evidence>
<dbReference type="GO" id="GO:1990904">
    <property type="term" value="C:ribonucleoprotein complex"/>
    <property type="evidence" value="ECO:0007669"/>
    <property type="project" value="UniProtKB-KW"/>
</dbReference>
<dbReference type="InterPro" id="IPR012677">
    <property type="entry name" value="Nucleotide-bd_a/b_plait_sf"/>
</dbReference>
<gene>
    <name evidence="3" type="primary">rps24e</name>
</gene>
<organism evidence="4">
    <name type="scientific">uncultured korarchaeote</name>
    <dbReference type="NCBI Taxonomy" id="161241"/>
    <lineage>
        <taxon>Archaea</taxon>
        <taxon>Thermoproteota</taxon>
        <taxon>environmental samples</taxon>
    </lineage>
</organism>
<dbReference type="AlphaFoldDB" id="A0A1L2JK16"/>
<keyword evidence="2 3" id="KW-0687">Ribonucleoprotein</keyword>
<keyword evidence="1 3" id="KW-0689">Ribosomal protein</keyword>
<dbReference type="Gene3D" id="3.30.70.330">
    <property type="match status" value="1"/>
</dbReference>
<dbReference type="GO" id="GO:0003735">
    <property type="term" value="F:structural constituent of ribosome"/>
    <property type="evidence" value="ECO:0007669"/>
    <property type="project" value="InterPro"/>
</dbReference>
<protein>
    <recommendedName>
        <fullName evidence="3">Small ribosomal subunit protein eS24</fullName>
    </recommendedName>
</protein>
<name>A0A1L2JK16_9CREN</name>
<dbReference type="InterPro" id="IPR001976">
    <property type="entry name" value="Ribosomal_eS24"/>
</dbReference>